<comment type="similarity">
    <text evidence="2">Belongs to the nucleobase:cation symporter-2 (NCS2) (TC 2.A.40) family. Azg-like subfamily.</text>
</comment>
<reference evidence="8 9" key="1">
    <citation type="submission" date="2019-09" db="EMBL/GenBank/DDBJ databases">
        <title>Screening of Novel Bioactive Compounds from Soil-Associated.</title>
        <authorList>
            <person name="Gong X."/>
        </authorList>
    </citation>
    <scope>NUCLEOTIDE SEQUENCE [LARGE SCALE GENOMIC DNA]</scope>
    <source>
        <strain evidence="8 9">Gxj-6</strain>
    </source>
</reference>
<keyword evidence="6 7" id="KW-0472">Membrane</keyword>
<dbReference type="GO" id="GO:0005886">
    <property type="term" value="C:plasma membrane"/>
    <property type="evidence" value="ECO:0007669"/>
    <property type="project" value="TreeGrafter"/>
</dbReference>
<evidence type="ECO:0000313" key="8">
    <source>
        <dbReference type="EMBL" id="KAA9374404.1"/>
    </source>
</evidence>
<protein>
    <submittedName>
        <fullName evidence="8">NCS2 family permease</fullName>
    </submittedName>
</protein>
<evidence type="ECO:0000256" key="3">
    <source>
        <dbReference type="ARBA" id="ARBA00022448"/>
    </source>
</evidence>
<dbReference type="Proteomes" id="UP000327011">
    <property type="component" value="Unassembled WGS sequence"/>
</dbReference>
<dbReference type="InterPro" id="IPR006043">
    <property type="entry name" value="NCS2"/>
</dbReference>
<gene>
    <name evidence="8" type="ORF">F5972_31315</name>
</gene>
<feature type="transmembrane region" description="Helical" evidence="7">
    <location>
        <begin position="164"/>
        <end position="186"/>
    </location>
</feature>
<comment type="subcellular location">
    <subcellularLocation>
        <location evidence="1">Endomembrane system</location>
        <topology evidence="1">Multi-pass membrane protein</topology>
    </subcellularLocation>
</comment>
<feature type="transmembrane region" description="Helical" evidence="7">
    <location>
        <begin position="78"/>
        <end position="99"/>
    </location>
</feature>
<dbReference type="EMBL" id="VYTZ01000016">
    <property type="protein sequence ID" value="KAA9374404.1"/>
    <property type="molecule type" value="Genomic_DNA"/>
</dbReference>
<evidence type="ECO:0000256" key="1">
    <source>
        <dbReference type="ARBA" id="ARBA00004127"/>
    </source>
</evidence>
<feature type="transmembrane region" description="Helical" evidence="7">
    <location>
        <begin position="381"/>
        <end position="399"/>
    </location>
</feature>
<dbReference type="AlphaFoldDB" id="A0A5J5JUL6"/>
<sequence length="503" mass="52453">MVGACDSARVKTNSMNSPNFLDRYFSISARGSTVGQEVRGGFATFFTMAYIVVLNPLIIGTVADKTGQFLGDGSNPNIPLVAAATAFAAGILTILMGVFGRVPFALATGLGLNAFLAFGIASQMSWEDAMGLVVLEGIVIAILVVTGFRVAVFHAIPAQLKTAISVGIGLFIALIGFVDAGFVRRIPDAGGTTVPVKLGALGNGSLTGWPTLVFVVGLLITAFLVARKVKGAILIGIIGTTVLAMIVEAIGKIGPQVAPGQPANPDGWSLNVPAWPARFIELPDLSLLGQFSLFGGFAKIGGLAAVMFVFTLMLADFFDTMGTIVGVGRQANLVQEDGTVERTREILLVDSLAAAAGGAASVSSNTTYIESAAGVGEGARTGLASIVTGLLFLLAMFFAPLTEIVPFEAATPALVVVGFLMMTQVKEIDFSDFETAIPAFLTIVLMPFTYSITAGIGAGFVSYIVIKVFRGRARELHPLLWLVGALFVVYFALEPIKNLLGLS</sequence>
<feature type="transmembrane region" description="Helical" evidence="7">
    <location>
        <begin position="476"/>
        <end position="493"/>
    </location>
</feature>
<keyword evidence="4 7" id="KW-0812">Transmembrane</keyword>
<keyword evidence="3" id="KW-0813">Transport</keyword>
<feature type="transmembrane region" description="Helical" evidence="7">
    <location>
        <begin position="206"/>
        <end position="225"/>
    </location>
</feature>
<proteinExistence type="inferred from homology"/>
<evidence type="ECO:0000256" key="6">
    <source>
        <dbReference type="ARBA" id="ARBA00023136"/>
    </source>
</evidence>
<dbReference type="InterPro" id="IPR045018">
    <property type="entry name" value="Azg-like"/>
</dbReference>
<dbReference type="PANTHER" id="PTHR43337:SF1">
    <property type="entry name" value="XANTHINE_URACIL PERMEASE C887.17-RELATED"/>
    <property type="match status" value="1"/>
</dbReference>
<feature type="transmembrane region" description="Helical" evidence="7">
    <location>
        <begin position="232"/>
        <end position="251"/>
    </location>
</feature>
<accession>A0A5J5JUL6</accession>
<feature type="transmembrane region" description="Helical" evidence="7">
    <location>
        <begin position="132"/>
        <end position="152"/>
    </location>
</feature>
<dbReference type="GO" id="GO:0005345">
    <property type="term" value="F:purine nucleobase transmembrane transporter activity"/>
    <property type="evidence" value="ECO:0007669"/>
    <property type="project" value="TreeGrafter"/>
</dbReference>
<dbReference type="GO" id="GO:0012505">
    <property type="term" value="C:endomembrane system"/>
    <property type="evidence" value="ECO:0007669"/>
    <property type="project" value="UniProtKB-SubCell"/>
</dbReference>
<evidence type="ECO:0000256" key="4">
    <source>
        <dbReference type="ARBA" id="ARBA00022692"/>
    </source>
</evidence>
<dbReference type="RefSeq" id="WP_150938784.1">
    <property type="nucleotide sequence ID" value="NZ_VYTZ01000016.1"/>
</dbReference>
<feature type="transmembrane region" description="Helical" evidence="7">
    <location>
        <begin position="106"/>
        <end position="126"/>
    </location>
</feature>
<name>A0A5J5JUL6_9ACTN</name>
<keyword evidence="5 7" id="KW-1133">Transmembrane helix</keyword>
<dbReference type="Pfam" id="PF00860">
    <property type="entry name" value="Xan_ur_permease"/>
    <property type="match status" value="1"/>
</dbReference>
<feature type="transmembrane region" description="Helical" evidence="7">
    <location>
        <begin position="40"/>
        <end position="58"/>
    </location>
</feature>
<evidence type="ECO:0000256" key="2">
    <source>
        <dbReference type="ARBA" id="ARBA00005697"/>
    </source>
</evidence>
<evidence type="ECO:0000256" key="5">
    <source>
        <dbReference type="ARBA" id="ARBA00022989"/>
    </source>
</evidence>
<organism evidence="8 9">
    <name type="scientific">Microbispora cellulosiformans</name>
    <dbReference type="NCBI Taxonomy" id="2614688"/>
    <lineage>
        <taxon>Bacteria</taxon>
        <taxon>Bacillati</taxon>
        <taxon>Actinomycetota</taxon>
        <taxon>Actinomycetes</taxon>
        <taxon>Streptosporangiales</taxon>
        <taxon>Streptosporangiaceae</taxon>
        <taxon>Microbispora</taxon>
    </lineage>
</organism>
<evidence type="ECO:0000256" key="7">
    <source>
        <dbReference type="SAM" id="Phobius"/>
    </source>
</evidence>
<keyword evidence="9" id="KW-1185">Reference proteome</keyword>
<feature type="transmembrane region" description="Helical" evidence="7">
    <location>
        <begin position="437"/>
        <end position="464"/>
    </location>
</feature>
<feature type="transmembrane region" description="Helical" evidence="7">
    <location>
        <begin position="291"/>
        <end position="315"/>
    </location>
</feature>
<dbReference type="PANTHER" id="PTHR43337">
    <property type="entry name" value="XANTHINE/URACIL PERMEASE C887.17-RELATED"/>
    <property type="match status" value="1"/>
</dbReference>
<evidence type="ECO:0000313" key="9">
    <source>
        <dbReference type="Proteomes" id="UP000327011"/>
    </source>
</evidence>
<comment type="caution">
    <text evidence="8">The sequence shown here is derived from an EMBL/GenBank/DDBJ whole genome shotgun (WGS) entry which is preliminary data.</text>
</comment>